<name>A0ABD6H452_AGRVI</name>
<dbReference type="EMBL" id="MBFA02000002">
    <property type="protein sequence ID" value="MUP08856.1"/>
    <property type="molecule type" value="Genomic_DNA"/>
</dbReference>
<dbReference type="InterPro" id="IPR001763">
    <property type="entry name" value="Rhodanese-like_dom"/>
</dbReference>
<dbReference type="Proteomes" id="UP000179536">
    <property type="component" value="Unassembled WGS sequence"/>
</dbReference>
<evidence type="ECO:0000313" key="5">
    <source>
        <dbReference type="Proteomes" id="UP000179536"/>
    </source>
</evidence>
<evidence type="ECO:0000313" key="4">
    <source>
        <dbReference type="Proteomes" id="UP000179454"/>
    </source>
</evidence>
<feature type="domain" description="Rhodanese" evidence="1">
    <location>
        <begin position="199"/>
        <end position="232"/>
    </location>
</feature>
<gene>
    <name evidence="3" type="ORF">BBK91_003065</name>
    <name evidence="2" type="ORF">BBL17_005540</name>
</gene>
<dbReference type="Pfam" id="PF18934">
    <property type="entry name" value="DUF5682"/>
    <property type="match status" value="1"/>
</dbReference>
<dbReference type="RefSeq" id="WP_139192484.1">
    <property type="nucleotide sequence ID" value="NZ_MBFA02000002.1"/>
</dbReference>
<evidence type="ECO:0000313" key="2">
    <source>
        <dbReference type="EMBL" id="MUO41252.1"/>
    </source>
</evidence>
<evidence type="ECO:0000313" key="3">
    <source>
        <dbReference type="EMBL" id="MUP08856.1"/>
    </source>
</evidence>
<dbReference type="EMBL" id="MBFE02000003">
    <property type="protein sequence ID" value="MUO41252.1"/>
    <property type="molecule type" value="Genomic_DNA"/>
</dbReference>
<dbReference type="PROSITE" id="PS50206">
    <property type="entry name" value="RHODANESE_3"/>
    <property type="match status" value="1"/>
</dbReference>
<evidence type="ECO:0000259" key="1">
    <source>
        <dbReference type="PROSITE" id="PS50206"/>
    </source>
</evidence>
<protein>
    <recommendedName>
        <fullName evidence="1">Rhodanese domain-containing protein</fullName>
    </recommendedName>
</protein>
<sequence length="776" mass="84850">MRLGIFSRPEADVAQDRGGRLTVVGVRHHSPACARLVSQTVERLKPRFVLIEGPADFNPHMNDLRLPHTLPVAIFSYHAAAERSFASYSPFCAYSPEWEALQSAWKVGATPLFCDLPAWHPDFGNRTNRYADPHTVRAAAAEAALGHALGEDGLDALWDALAEQAPVAELDERLDRYFDLLRPEGAEDPRELAREKFMAGHAAWALREAGIGKVVLICGGWHAEAIRRLTEEMDGEKPDMPEPGEHERVGSYVLPYDYQRLDRFTGYASGMPSPAYYEHVRERGLGFAADWAANAITHGLRDAGQVVSTADRIAWQAHAEGLARARGHSAILRVDLLDAALATLVKDGLEAPAAWTQAGAVRSGTHPALVAMLKAMTGNRRGRLAAGTRRPPLLDDIDARLLEADMVPGPTARRLELDWNEPADRGQAHMLHALRLLRMPGLERLEGPSAIETRAPLEVFRLIRHRDAEGVLIEASRWGGTLPMASSGLLADRVARAGDDLDVLTSCLSDALFAGLLVLESELTGKIASGIARSHEIGEIGKAGLQAVRLYRFGHIFGSHAHQALGRLCEQIFARVLWLVGDIHNEDEGRRSLNALIACRDMMRDCPSLDIDSEALVGTLARCVANRSTISALAGAALGTMIACGRSDISGIASQMRHFSRPTQLGDFLAGLFALSREEIAADLPVIDAVTQLVDDWGDDEFLQALPALRQAFSFFPPREREKLAQVILRTHGRGEARAQIEAMQWMRQRSSTETQAAALALEAVVERRLTRAGLI</sequence>
<dbReference type="AlphaFoldDB" id="A0ABD6H452"/>
<proteinExistence type="predicted"/>
<accession>A0ABD6H452</accession>
<reference evidence="4 5" key="1">
    <citation type="submission" date="2019-11" db="EMBL/GenBank/DDBJ databases">
        <title>Whole-genome sequencing of Allorhizobium vitis.</title>
        <authorList>
            <person name="Gan H.M."/>
            <person name="Savka M.A."/>
        </authorList>
    </citation>
    <scope>NUCLEOTIDE SEQUENCE [LARGE SCALE GENOMIC DNA]</scope>
    <source>
        <strain evidence="3 5">RF2/1</strain>
        <strain evidence="2 4">T1/7</strain>
    </source>
</reference>
<dbReference type="Proteomes" id="UP000179454">
    <property type="component" value="Unassembled WGS sequence"/>
</dbReference>
<organism evidence="3 5">
    <name type="scientific">Agrobacterium vitis</name>
    <name type="common">Rhizobium vitis</name>
    <dbReference type="NCBI Taxonomy" id="373"/>
    <lineage>
        <taxon>Bacteria</taxon>
        <taxon>Pseudomonadati</taxon>
        <taxon>Pseudomonadota</taxon>
        <taxon>Alphaproteobacteria</taxon>
        <taxon>Hyphomicrobiales</taxon>
        <taxon>Rhizobiaceae</taxon>
        <taxon>Rhizobium/Agrobacterium group</taxon>
        <taxon>Agrobacterium</taxon>
    </lineage>
</organism>
<dbReference type="InterPro" id="IPR043737">
    <property type="entry name" value="DUF5682"/>
</dbReference>
<comment type="caution">
    <text evidence="3">The sequence shown here is derived from an EMBL/GenBank/DDBJ whole genome shotgun (WGS) entry which is preliminary data.</text>
</comment>
<keyword evidence="4" id="KW-1185">Reference proteome</keyword>